<reference evidence="5" key="1">
    <citation type="submission" date="2022-11" db="EMBL/GenBank/DDBJ databases">
        <title>Minimal conservation of predation-associated metabolite biosynthetic gene clusters underscores biosynthetic potential of Myxococcota including descriptions for ten novel species: Archangium lansinium sp. nov., Myxococcus landrumus sp. nov., Nannocystis bai.</title>
        <authorList>
            <person name="Ahearne A."/>
            <person name="Stevens C."/>
            <person name="Phillips K."/>
        </authorList>
    </citation>
    <scope>NUCLEOTIDE SEQUENCE</scope>
    <source>
        <strain evidence="5">Na p29</strain>
    </source>
</reference>
<dbReference type="EC" id="2.3.1.179" evidence="5"/>
<evidence type="ECO:0000259" key="4">
    <source>
        <dbReference type="PROSITE" id="PS52004"/>
    </source>
</evidence>
<dbReference type="RefSeq" id="WP_267775433.1">
    <property type="nucleotide sequence ID" value="NZ_JAPNKE010000002.1"/>
</dbReference>
<dbReference type="InterPro" id="IPR016039">
    <property type="entry name" value="Thiolase-like"/>
</dbReference>
<dbReference type="PANTHER" id="PTHR11712">
    <property type="entry name" value="POLYKETIDE SYNTHASE-RELATED"/>
    <property type="match status" value="1"/>
</dbReference>
<comment type="caution">
    <text evidence="5">The sequence shown here is derived from an EMBL/GenBank/DDBJ whole genome shotgun (WGS) entry which is preliminary data.</text>
</comment>
<sequence>MNPRRVVITGVGIVCPIGHNLPEASASLRSGRHGIVAMPEWGRVEEMRTRLAGVVTGLELERRWHRKKTRTMGRVALLAAYSAEQALADAKLDEETLGSGATGLSYGSNSGSSEALAEFCTTLLTTQSMKGLQSTSYLKFMPHTCAANLAQFFGIRGRVVPVTSACASGAQAIGSAYEAVKYGLQDVMVAGGADEMHYTTAVTFDLMFATSTNYNERPDLSPRPFDAKRDGLVVGEGAATVVLESYERAKARGATIYAEVLGFGTNCDGLHITAPSEQGMREAMHRSLRDAGLGPDRVDYVNAHGTATDIGDVAESNATREVFGRPVAVSSTKSYTGHTMGACGPIEAAFSLSMLREGFLAPTRNLVEVDPRCADLDYVREVRDVRPAIIMSNNFAFGGVNTSLILGRLD</sequence>
<protein>
    <submittedName>
        <fullName evidence="5">Beta-ketoacyl-ACP synthase</fullName>
        <ecNumber evidence="5">2.3.1.179</ecNumber>
    </submittedName>
</protein>
<evidence type="ECO:0000313" key="5">
    <source>
        <dbReference type="EMBL" id="MCY1012096.1"/>
    </source>
</evidence>
<dbReference type="Pfam" id="PF00109">
    <property type="entry name" value="ketoacyl-synt"/>
    <property type="match status" value="1"/>
</dbReference>
<feature type="domain" description="Ketosynthase family 3 (KS3)" evidence="4">
    <location>
        <begin position="3"/>
        <end position="408"/>
    </location>
</feature>
<name>A0A9X3F5W8_9BACT</name>
<proteinExistence type="inferred from homology"/>
<dbReference type="InterPro" id="IPR020841">
    <property type="entry name" value="PKS_Beta-ketoAc_synthase_dom"/>
</dbReference>
<evidence type="ECO:0000256" key="3">
    <source>
        <dbReference type="RuleBase" id="RU003694"/>
    </source>
</evidence>
<dbReference type="GO" id="GO:0006633">
    <property type="term" value="P:fatty acid biosynthetic process"/>
    <property type="evidence" value="ECO:0007669"/>
    <property type="project" value="InterPro"/>
</dbReference>
<gene>
    <name evidence="5" type="ORF">OV079_42425</name>
</gene>
<dbReference type="EMBL" id="JAPNKE010000002">
    <property type="protein sequence ID" value="MCY1012096.1"/>
    <property type="molecule type" value="Genomic_DNA"/>
</dbReference>
<dbReference type="SMART" id="SM00825">
    <property type="entry name" value="PKS_KS"/>
    <property type="match status" value="1"/>
</dbReference>
<evidence type="ECO:0000256" key="1">
    <source>
        <dbReference type="ARBA" id="ARBA00008467"/>
    </source>
</evidence>
<dbReference type="CDD" id="cd00834">
    <property type="entry name" value="KAS_I_II"/>
    <property type="match status" value="1"/>
</dbReference>
<accession>A0A9X3F5W8</accession>
<dbReference type="Gene3D" id="3.40.47.10">
    <property type="match status" value="2"/>
</dbReference>
<dbReference type="Pfam" id="PF02801">
    <property type="entry name" value="Ketoacyl-synt_C"/>
    <property type="match status" value="1"/>
</dbReference>
<dbReference type="InterPro" id="IPR014030">
    <property type="entry name" value="Ketoacyl_synth_N"/>
</dbReference>
<dbReference type="Proteomes" id="UP001150924">
    <property type="component" value="Unassembled WGS sequence"/>
</dbReference>
<dbReference type="GO" id="GO:0005829">
    <property type="term" value="C:cytosol"/>
    <property type="evidence" value="ECO:0007669"/>
    <property type="project" value="TreeGrafter"/>
</dbReference>
<evidence type="ECO:0000256" key="2">
    <source>
        <dbReference type="ARBA" id="ARBA00022679"/>
    </source>
</evidence>
<keyword evidence="6" id="KW-1185">Reference proteome</keyword>
<dbReference type="PROSITE" id="PS00606">
    <property type="entry name" value="KS3_1"/>
    <property type="match status" value="1"/>
</dbReference>
<dbReference type="PROSITE" id="PS52004">
    <property type="entry name" value="KS3_2"/>
    <property type="match status" value="1"/>
</dbReference>
<comment type="similarity">
    <text evidence="1 3">Belongs to the thiolase-like superfamily. Beta-ketoacyl-ACP synthases family.</text>
</comment>
<dbReference type="InterPro" id="IPR018201">
    <property type="entry name" value="Ketoacyl_synth_AS"/>
</dbReference>
<dbReference type="InterPro" id="IPR000794">
    <property type="entry name" value="Beta-ketoacyl_synthase"/>
</dbReference>
<keyword evidence="2 3" id="KW-0808">Transferase</keyword>
<organism evidence="5 6">
    <name type="scientific">Nannocystis pusilla</name>
    <dbReference type="NCBI Taxonomy" id="889268"/>
    <lineage>
        <taxon>Bacteria</taxon>
        <taxon>Pseudomonadati</taxon>
        <taxon>Myxococcota</taxon>
        <taxon>Polyangia</taxon>
        <taxon>Nannocystales</taxon>
        <taxon>Nannocystaceae</taxon>
        <taxon>Nannocystis</taxon>
    </lineage>
</organism>
<evidence type="ECO:0000313" key="6">
    <source>
        <dbReference type="Proteomes" id="UP001150924"/>
    </source>
</evidence>
<keyword evidence="5" id="KW-0012">Acyltransferase</keyword>
<dbReference type="InterPro" id="IPR014031">
    <property type="entry name" value="Ketoacyl_synth_C"/>
</dbReference>
<dbReference type="AlphaFoldDB" id="A0A9X3F5W8"/>
<dbReference type="NCBIfam" id="NF006587">
    <property type="entry name" value="PRK09116.1"/>
    <property type="match status" value="1"/>
</dbReference>
<dbReference type="PANTHER" id="PTHR11712:SF325">
    <property type="entry name" value="3-OXOACYL-(ACYL-CARRIER-PROTEIN) SYNTHASE II FABF"/>
    <property type="match status" value="1"/>
</dbReference>
<dbReference type="GO" id="GO:0004315">
    <property type="term" value="F:3-oxoacyl-[acyl-carrier-protein] synthase activity"/>
    <property type="evidence" value="ECO:0007669"/>
    <property type="project" value="UniProtKB-EC"/>
</dbReference>
<dbReference type="SUPFAM" id="SSF53901">
    <property type="entry name" value="Thiolase-like"/>
    <property type="match status" value="2"/>
</dbReference>